<dbReference type="EC" id="2.4.-.-" evidence="1"/>
<protein>
    <submittedName>
        <fullName evidence="1">Putative glycosyltransferase EpsF</fullName>
        <ecNumber evidence="1">2.4.-.-</ecNumber>
    </submittedName>
</protein>
<name>A0A645IXY1_9ZZZZ</name>
<dbReference type="PANTHER" id="PTHR12526">
    <property type="entry name" value="GLYCOSYLTRANSFERASE"/>
    <property type="match status" value="1"/>
</dbReference>
<dbReference type="AlphaFoldDB" id="A0A645IXY1"/>
<dbReference type="Gene3D" id="3.40.50.2000">
    <property type="entry name" value="Glycogen Phosphorylase B"/>
    <property type="match status" value="1"/>
</dbReference>
<reference evidence="1" key="1">
    <citation type="submission" date="2019-08" db="EMBL/GenBank/DDBJ databases">
        <authorList>
            <person name="Kucharzyk K."/>
            <person name="Murdoch R.W."/>
            <person name="Higgins S."/>
            <person name="Loffler F."/>
        </authorList>
    </citation>
    <scope>NUCLEOTIDE SEQUENCE</scope>
</reference>
<keyword evidence="1" id="KW-0808">Transferase</keyword>
<comment type="caution">
    <text evidence="1">The sequence shown here is derived from an EMBL/GenBank/DDBJ whole genome shotgun (WGS) entry which is preliminary data.</text>
</comment>
<organism evidence="1">
    <name type="scientific">bioreactor metagenome</name>
    <dbReference type="NCBI Taxonomy" id="1076179"/>
    <lineage>
        <taxon>unclassified sequences</taxon>
        <taxon>metagenomes</taxon>
        <taxon>ecological metagenomes</taxon>
    </lineage>
</organism>
<dbReference type="Pfam" id="PF13692">
    <property type="entry name" value="Glyco_trans_1_4"/>
    <property type="match status" value="1"/>
</dbReference>
<accession>A0A645IXY1</accession>
<evidence type="ECO:0000313" key="1">
    <source>
        <dbReference type="EMBL" id="MPN52073.1"/>
    </source>
</evidence>
<dbReference type="GO" id="GO:0016757">
    <property type="term" value="F:glycosyltransferase activity"/>
    <property type="evidence" value="ECO:0007669"/>
    <property type="project" value="UniProtKB-KW"/>
</dbReference>
<sequence length="141" mass="15726">MLLLVGEGELLEQTRKKAEVMGISDHVIFTGFRTDVDRLLQAFDLFLMPSVNEGLPTVIVEAQATGVSCVLSDTVTQECKILDDTAFLALKAPVGEWACKMDSILSQHIRQDTSKLLVEQGFDVKETVKWLCGYYESRVNQ</sequence>
<gene>
    <name evidence="1" type="primary">epsF_42</name>
    <name evidence="1" type="ORF">SDC9_199727</name>
</gene>
<keyword evidence="1" id="KW-0328">Glycosyltransferase</keyword>
<dbReference type="SUPFAM" id="SSF53756">
    <property type="entry name" value="UDP-Glycosyltransferase/glycogen phosphorylase"/>
    <property type="match status" value="1"/>
</dbReference>
<dbReference type="EMBL" id="VSSQ01117824">
    <property type="protein sequence ID" value="MPN52073.1"/>
    <property type="molecule type" value="Genomic_DNA"/>
</dbReference>
<proteinExistence type="predicted"/>